<keyword evidence="5" id="KW-1185">Reference proteome</keyword>
<evidence type="ECO:0000313" key="5">
    <source>
        <dbReference type="Proteomes" id="UP000241890"/>
    </source>
</evidence>
<evidence type="ECO:0000256" key="2">
    <source>
        <dbReference type="SAM" id="MobiDB-lite"/>
    </source>
</evidence>
<feature type="compositionally biased region" description="Low complexity" evidence="2">
    <location>
        <begin position="304"/>
        <end position="315"/>
    </location>
</feature>
<feature type="compositionally biased region" description="Basic and acidic residues" evidence="2">
    <location>
        <begin position="168"/>
        <end position="207"/>
    </location>
</feature>
<dbReference type="Pfam" id="PF01167">
    <property type="entry name" value="Tub"/>
    <property type="match status" value="1"/>
</dbReference>
<dbReference type="AlphaFoldDB" id="A0A2R5GXE9"/>
<feature type="compositionally biased region" description="Acidic residues" evidence="2">
    <location>
        <begin position="92"/>
        <end position="101"/>
    </location>
</feature>
<dbReference type="EMBL" id="BEYU01000126">
    <property type="protein sequence ID" value="GBG32634.1"/>
    <property type="molecule type" value="Genomic_DNA"/>
</dbReference>
<feature type="compositionally biased region" description="Basic residues" evidence="2">
    <location>
        <begin position="220"/>
        <end position="231"/>
    </location>
</feature>
<organism evidence="4 5">
    <name type="scientific">Hondaea fermentalgiana</name>
    <dbReference type="NCBI Taxonomy" id="2315210"/>
    <lineage>
        <taxon>Eukaryota</taxon>
        <taxon>Sar</taxon>
        <taxon>Stramenopiles</taxon>
        <taxon>Bigyra</taxon>
        <taxon>Labyrinthulomycetes</taxon>
        <taxon>Thraustochytrida</taxon>
        <taxon>Thraustochytriidae</taxon>
        <taxon>Hondaea</taxon>
    </lineage>
</organism>
<proteinExistence type="inferred from homology"/>
<dbReference type="SUPFAM" id="SSF54518">
    <property type="entry name" value="Tubby C-terminal domain-like"/>
    <property type="match status" value="1"/>
</dbReference>
<feature type="region of interest" description="Disordered" evidence="2">
    <location>
        <begin position="1"/>
        <end position="407"/>
    </location>
</feature>
<dbReference type="PANTHER" id="PTHR16517">
    <property type="entry name" value="TUBBY-RELATED"/>
    <property type="match status" value="1"/>
</dbReference>
<accession>A0A2R5GXE9</accession>
<comment type="similarity">
    <text evidence="1">Belongs to the TUB family.</text>
</comment>
<feature type="compositionally biased region" description="Polar residues" evidence="2">
    <location>
        <begin position="155"/>
        <end position="167"/>
    </location>
</feature>
<protein>
    <submittedName>
        <fullName evidence="4">Tubby protein-like</fullName>
    </submittedName>
</protein>
<dbReference type="InterPro" id="IPR025659">
    <property type="entry name" value="Tubby-like_C"/>
</dbReference>
<feature type="compositionally biased region" description="Polar residues" evidence="2">
    <location>
        <begin position="136"/>
        <end position="145"/>
    </location>
</feature>
<feature type="domain" description="Tubby C-terminal" evidence="3">
    <location>
        <begin position="421"/>
        <end position="664"/>
    </location>
</feature>
<dbReference type="InParanoid" id="A0A2R5GXE9"/>
<dbReference type="PANTHER" id="PTHR16517:SF7">
    <property type="entry name" value="PROTEIN KING TUBBY"/>
    <property type="match status" value="1"/>
</dbReference>
<evidence type="ECO:0000256" key="1">
    <source>
        <dbReference type="ARBA" id="ARBA00007129"/>
    </source>
</evidence>
<comment type="caution">
    <text evidence="4">The sequence shown here is derived from an EMBL/GenBank/DDBJ whole genome shotgun (WGS) entry which is preliminary data.</text>
</comment>
<gene>
    <name evidence="4" type="ORF">FCC1311_088592</name>
</gene>
<name>A0A2R5GXE9_9STRA</name>
<dbReference type="OrthoDB" id="8775810at2759"/>
<feature type="compositionally biased region" description="Basic and acidic residues" evidence="2">
    <location>
        <begin position="383"/>
        <end position="397"/>
    </location>
</feature>
<dbReference type="Proteomes" id="UP000241890">
    <property type="component" value="Unassembled WGS sequence"/>
</dbReference>
<feature type="compositionally biased region" description="Low complexity" evidence="2">
    <location>
        <begin position="237"/>
        <end position="262"/>
    </location>
</feature>
<dbReference type="Gene3D" id="3.20.90.10">
    <property type="entry name" value="Tubby Protein, Chain A"/>
    <property type="match status" value="1"/>
</dbReference>
<evidence type="ECO:0000259" key="3">
    <source>
        <dbReference type="Pfam" id="PF01167"/>
    </source>
</evidence>
<dbReference type="PRINTS" id="PR01573">
    <property type="entry name" value="SUPERTUBBY"/>
</dbReference>
<evidence type="ECO:0000313" key="4">
    <source>
        <dbReference type="EMBL" id="GBG32634.1"/>
    </source>
</evidence>
<dbReference type="InterPro" id="IPR000007">
    <property type="entry name" value="Tubby_C"/>
</dbReference>
<feature type="compositionally biased region" description="Basic and acidic residues" evidence="2">
    <location>
        <begin position="349"/>
        <end position="375"/>
    </location>
</feature>
<reference evidence="4 5" key="1">
    <citation type="submission" date="2017-12" db="EMBL/GenBank/DDBJ databases">
        <title>Sequencing, de novo assembly and annotation of complete genome of a new Thraustochytrid species, strain FCC1311.</title>
        <authorList>
            <person name="Sedici K."/>
            <person name="Godart F."/>
            <person name="Aiese Cigliano R."/>
            <person name="Sanseverino W."/>
            <person name="Barakat M."/>
            <person name="Ortet P."/>
            <person name="Marechal E."/>
            <person name="Cagnac O."/>
            <person name="Amato A."/>
        </authorList>
    </citation>
    <scope>NUCLEOTIDE SEQUENCE [LARGE SCALE GENOMIC DNA]</scope>
</reference>
<sequence>MHSESKDDDIYLDEASTPGSLGSAGGLNSASNRQRALEEQKKRLMRKQQMRRGSAGAVQANRAFTGAAKKIPISKTGSSFRNFSAPKAIDPLEGEEDDDEGITGLRKTGYADSFRGSSRNASGSYGGVYEALHQPLHQTSSVSSETYEDARVANVKTTSRPSDNQNDLDGRRRAEGESKFADKNRRDAAEAKSQEPVRESFAAEDRTPAIAEDFEEAPVRRKSSSKSRSQRKKESSKTSSSSGNSSSSGTGSKSRSSTSKSRSSSRRKNYNSDDAVEEEESADLSPEAELSQNESRRKDADSVTSSTSRRQQRAALAHKQEVASSASEDEDAAEMIVPRPPKKSSRVKKSAEKTRKSRKDIESKSGDRASAAKDVDEVENDSDIERKESEDHFDEVPRNGLHTKTLSEAPQIDLTDMRAFLMNPVPRAYGTLQCYIERNKSGANKLYPEFQVFLKDGDRFLMSGKKRSKNRTTNYVVTMDPRDYNRESPNCLGKLRSNFIGTEFQIFDKGVNPKNADPDSLHVGTTPVREELGAILYNSNVLGSRGPRKMKVAVPVVDEKTNKRKTMRSSKKGDELLGRFKDRDMGDLVELINKPPRWNDHVGAYVLNFNGRVTMASVKNFQLITAENEDEVILTFGRCGTNLFSMDVAWPLSPFQAFCIAMSSASSKLACE</sequence>